<feature type="region of interest" description="Disordered" evidence="1">
    <location>
        <begin position="99"/>
        <end position="135"/>
    </location>
</feature>
<evidence type="ECO:0000256" key="1">
    <source>
        <dbReference type="SAM" id="MobiDB-lite"/>
    </source>
</evidence>
<evidence type="ECO:0000313" key="4">
    <source>
        <dbReference type="Proteomes" id="UP000245430"/>
    </source>
</evidence>
<feature type="domain" description="Prokaryotic-type class I peptide chain release factors" evidence="2">
    <location>
        <begin position="17"/>
        <end position="33"/>
    </location>
</feature>
<dbReference type="GO" id="GO:0043022">
    <property type="term" value="F:ribosome binding"/>
    <property type="evidence" value="ECO:0007669"/>
    <property type="project" value="TreeGrafter"/>
</dbReference>
<dbReference type="GO" id="GO:0003747">
    <property type="term" value="F:translation release factor activity"/>
    <property type="evidence" value="ECO:0007669"/>
    <property type="project" value="InterPro"/>
</dbReference>
<sequence length="135" mass="15360">MFDEDLLITELTFKAIRSSGAGGQHVNKVSSKVVLNFDLTNSGVFSEEQKILLFKNLSNRLTTEGILILNSDESRSQHKNKELVIKHFIELIKQGLKVPKKRRPTKVPRAVKLKRLSKKKQQADKKANRKPPEIS</sequence>
<organism evidence="3 4">
    <name type="scientific">Xanthomarina spongicola</name>
    <dbReference type="NCBI Taxonomy" id="570520"/>
    <lineage>
        <taxon>Bacteria</taxon>
        <taxon>Pseudomonadati</taxon>
        <taxon>Bacteroidota</taxon>
        <taxon>Flavobacteriia</taxon>
        <taxon>Flavobacteriales</taxon>
        <taxon>Flavobacteriaceae</taxon>
        <taxon>Xanthomarina</taxon>
    </lineage>
</organism>
<dbReference type="EMBL" id="QGGP01000003">
    <property type="protein sequence ID" value="PWK18940.1"/>
    <property type="molecule type" value="Genomic_DNA"/>
</dbReference>
<dbReference type="AlphaFoldDB" id="A0A316E7J5"/>
<dbReference type="RefSeq" id="WP_109681954.1">
    <property type="nucleotide sequence ID" value="NZ_QGGP01000003.1"/>
</dbReference>
<dbReference type="SUPFAM" id="SSF110916">
    <property type="entry name" value="Peptidyl-tRNA hydrolase domain-like"/>
    <property type="match status" value="1"/>
</dbReference>
<keyword evidence="4" id="KW-1185">Reference proteome</keyword>
<dbReference type="Gene3D" id="3.30.160.20">
    <property type="match status" value="1"/>
</dbReference>
<dbReference type="GO" id="GO:0072344">
    <property type="term" value="P:rescue of stalled ribosome"/>
    <property type="evidence" value="ECO:0007669"/>
    <property type="project" value="TreeGrafter"/>
</dbReference>
<dbReference type="GO" id="GO:0004045">
    <property type="term" value="F:peptidyl-tRNA hydrolase activity"/>
    <property type="evidence" value="ECO:0007669"/>
    <property type="project" value="TreeGrafter"/>
</dbReference>
<reference evidence="3 4" key="1">
    <citation type="submission" date="2018-05" db="EMBL/GenBank/DDBJ databases">
        <title>Genomic Encyclopedia of Archaeal and Bacterial Type Strains, Phase II (KMG-II): from individual species to whole genera.</title>
        <authorList>
            <person name="Goeker M."/>
        </authorList>
    </citation>
    <scope>NUCLEOTIDE SEQUENCE [LARGE SCALE GENOMIC DNA]</scope>
    <source>
        <strain evidence="3 4">DSM 22637</strain>
    </source>
</reference>
<dbReference type="InterPro" id="IPR000352">
    <property type="entry name" value="Pep_chain_release_fac_I"/>
</dbReference>
<proteinExistence type="predicted"/>
<comment type="caution">
    <text evidence="3">The sequence shown here is derived from an EMBL/GenBank/DDBJ whole genome shotgun (WGS) entry which is preliminary data.</text>
</comment>
<dbReference type="Pfam" id="PF00472">
    <property type="entry name" value="RF-1"/>
    <property type="match status" value="1"/>
</dbReference>
<name>A0A316E7J5_9FLAO</name>
<dbReference type="OrthoDB" id="9815709at2"/>
<feature type="compositionally biased region" description="Basic and acidic residues" evidence="1">
    <location>
        <begin position="121"/>
        <end position="135"/>
    </location>
</feature>
<gene>
    <name evidence="3" type="ORF">LX78_01414</name>
</gene>
<accession>A0A316E7J5</accession>
<dbReference type="PANTHER" id="PTHR47814">
    <property type="entry name" value="PEPTIDYL-TRNA HYDROLASE ARFB"/>
    <property type="match status" value="1"/>
</dbReference>
<dbReference type="PROSITE" id="PS00745">
    <property type="entry name" value="RF_PROK_I"/>
    <property type="match status" value="1"/>
</dbReference>
<protein>
    <submittedName>
        <fullName evidence="3">Ribosome-associated protein</fullName>
    </submittedName>
</protein>
<dbReference type="PANTHER" id="PTHR47814:SF1">
    <property type="entry name" value="PEPTIDYL-TRNA HYDROLASE ARFB"/>
    <property type="match status" value="1"/>
</dbReference>
<feature type="compositionally biased region" description="Basic residues" evidence="1">
    <location>
        <begin position="99"/>
        <end position="120"/>
    </location>
</feature>
<evidence type="ECO:0000313" key="3">
    <source>
        <dbReference type="EMBL" id="PWK18940.1"/>
    </source>
</evidence>
<dbReference type="NCBIfam" id="NF006718">
    <property type="entry name" value="PRK09256.1"/>
    <property type="match status" value="1"/>
</dbReference>
<evidence type="ECO:0000259" key="2">
    <source>
        <dbReference type="PROSITE" id="PS00745"/>
    </source>
</evidence>
<dbReference type="Proteomes" id="UP000245430">
    <property type="component" value="Unassembled WGS sequence"/>
</dbReference>